<evidence type="ECO:0008006" key="5">
    <source>
        <dbReference type="Google" id="ProtNLM"/>
    </source>
</evidence>
<feature type="region of interest" description="Disordered" evidence="1">
    <location>
        <begin position="245"/>
        <end position="285"/>
    </location>
</feature>
<feature type="region of interest" description="Disordered" evidence="1">
    <location>
        <begin position="23"/>
        <end position="73"/>
    </location>
</feature>
<keyword evidence="2" id="KW-0732">Signal</keyword>
<organism evidence="3 4">
    <name type="scientific">Embleya scabrispora</name>
    <dbReference type="NCBI Taxonomy" id="159449"/>
    <lineage>
        <taxon>Bacteria</taxon>
        <taxon>Bacillati</taxon>
        <taxon>Actinomycetota</taxon>
        <taxon>Actinomycetes</taxon>
        <taxon>Kitasatosporales</taxon>
        <taxon>Streptomycetaceae</taxon>
        <taxon>Embleya</taxon>
    </lineage>
</organism>
<feature type="chain" id="PRO_5012188208" description="DNRLRE domain-containing protein" evidence="2">
    <location>
        <begin position="21"/>
        <end position="634"/>
    </location>
</feature>
<accession>A0A1T3NIH8</accession>
<sequence>MYGLVGLTLTCGVLAPGAQAAADAVPGTSTTPAATTEPQATTPVAKAEAEQSASSKARATKQPVPVPELTTETDTVTALPDGTMSLKRTVAPARTKKTGKWVDLDPTLKPSTDGKVRPISTTDDLVLGGGGDNMLASMTTGGRTLTLTWPTTLPRPVLDGAGALYPGVLPDVDLKVTAAEQGGFAHTLIVKTPDAARNPKLATLKLGTAGTGLTVAPEAGGALVAKDADGSRVFAAPVPQMWDSRTTAKTSTARTANAAPSAADVGEVPASELASTAQRPGARATHADLRTSVDKGSVTLSADTGLLTSPDTVFPVYIDPSWSRPAAMWGWVQSAYETTPGYGRTDYQPGIGYQRWRDRVGIERSFFRVSVDGLAGKDVLSASFNVKQVDSAMFSCTDSPQPVSLKAVSDTLTTSTNWNNQPSGASEWASGSFPGSNADAHCAPRLLDFSITDQIAARTHWSSVTFGLFGNETQSTSNNGFKRVSRTAADTFLSVSYNTPPNPPTNLRTDPAPVNGSGANNCGYIGRLNPDVGRLRLMADRNDLDGDDGDVWFALNEMNQGGREVWNSGWTSWGANGATANADVPSTNSSPAAPTAGASRAATADANPAGPTAATSPSTAPSPPSPASPAPTTP</sequence>
<evidence type="ECO:0000313" key="4">
    <source>
        <dbReference type="Proteomes" id="UP000190037"/>
    </source>
</evidence>
<evidence type="ECO:0000256" key="1">
    <source>
        <dbReference type="SAM" id="MobiDB-lite"/>
    </source>
</evidence>
<feature type="region of interest" description="Disordered" evidence="1">
    <location>
        <begin position="577"/>
        <end position="634"/>
    </location>
</feature>
<reference evidence="3 4" key="1">
    <citation type="submission" date="2017-03" db="EMBL/GenBank/DDBJ databases">
        <title>Draft genome sequence of Streptomyces scabrisporus NF3, endophyte isolated from Amphipterygium adstringens.</title>
        <authorList>
            <person name="Vazquez M."/>
            <person name="Ceapa C.D."/>
            <person name="Rodriguez Luna D."/>
            <person name="Sanchez Esquivel S."/>
        </authorList>
    </citation>
    <scope>NUCLEOTIDE SEQUENCE [LARGE SCALE GENOMIC DNA]</scope>
    <source>
        <strain evidence="3 4">NF3</strain>
    </source>
</reference>
<proteinExistence type="predicted"/>
<keyword evidence="4" id="KW-1185">Reference proteome</keyword>
<dbReference type="EMBL" id="MWQN01000006">
    <property type="protein sequence ID" value="OPC76480.1"/>
    <property type="molecule type" value="Genomic_DNA"/>
</dbReference>
<feature type="compositionally biased region" description="Pro residues" evidence="1">
    <location>
        <begin position="620"/>
        <end position="634"/>
    </location>
</feature>
<dbReference type="AlphaFoldDB" id="A0A1T3NIH8"/>
<protein>
    <recommendedName>
        <fullName evidence="5">DNRLRE domain-containing protein</fullName>
    </recommendedName>
</protein>
<name>A0A1T3NIH8_9ACTN</name>
<comment type="caution">
    <text evidence="3">The sequence shown here is derived from an EMBL/GenBank/DDBJ whole genome shotgun (WGS) entry which is preliminary data.</text>
</comment>
<feature type="signal peptide" evidence="2">
    <location>
        <begin position="1"/>
        <end position="20"/>
    </location>
</feature>
<gene>
    <name evidence="3" type="ORF">B4N89_46460</name>
</gene>
<dbReference type="STRING" id="159449.B4N89_46460"/>
<evidence type="ECO:0000313" key="3">
    <source>
        <dbReference type="EMBL" id="OPC76480.1"/>
    </source>
</evidence>
<dbReference type="Proteomes" id="UP000190037">
    <property type="component" value="Unassembled WGS sequence"/>
</dbReference>
<feature type="compositionally biased region" description="Low complexity" evidence="1">
    <location>
        <begin position="585"/>
        <end position="619"/>
    </location>
</feature>
<evidence type="ECO:0000256" key="2">
    <source>
        <dbReference type="SAM" id="SignalP"/>
    </source>
</evidence>
<feature type="compositionally biased region" description="Low complexity" evidence="1">
    <location>
        <begin position="23"/>
        <end position="57"/>
    </location>
</feature>
<feature type="compositionally biased region" description="Low complexity" evidence="1">
    <location>
        <begin position="245"/>
        <end position="263"/>
    </location>
</feature>